<dbReference type="InterPro" id="IPR051333">
    <property type="entry name" value="CLIP_Serine_Protease"/>
</dbReference>
<keyword evidence="1" id="KW-0732">Signal</keyword>
<evidence type="ECO:0000313" key="3">
    <source>
        <dbReference type="EMBL" id="PZC71666.1"/>
    </source>
</evidence>
<evidence type="ECO:0000256" key="1">
    <source>
        <dbReference type="SAM" id="SignalP"/>
    </source>
</evidence>
<feature type="domain" description="Peptidase S1" evidence="2">
    <location>
        <begin position="30"/>
        <end position="262"/>
    </location>
</feature>
<dbReference type="GO" id="GO:0004252">
    <property type="term" value="F:serine-type endopeptidase activity"/>
    <property type="evidence" value="ECO:0007669"/>
    <property type="project" value="InterPro"/>
</dbReference>
<dbReference type="AlphaFoldDB" id="A0A2W1BFQ8"/>
<protein>
    <recommendedName>
        <fullName evidence="2">Peptidase S1 domain-containing protein</fullName>
    </recommendedName>
</protein>
<evidence type="ECO:0000313" key="4">
    <source>
        <dbReference type="Proteomes" id="UP000249218"/>
    </source>
</evidence>
<feature type="signal peptide" evidence="1">
    <location>
        <begin position="1"/>
        <end position="20"/>
    </location>
</feature>
<dbReference type="InterPro" id="IPR009003">
    <property type="entry name" value="Peptidase_S1_PA"/>
</dbReference>
<dbReference type="InterPro" id="IPR043504">
    <property type="entry name" value="Peptidase_S1_PA_chymotrypsin"/>
</dbReference>
<accession>A0A2W1BFQ8</accession>
<organism evidence="3 4">
    <name type="scientific">Helicoverpa armigera</name>
    <name type="common">Cotton bollworm</name>
    <name type="synonym">Heliothis armigera</name>
    <dbReference type="NCBI Taxonomy" id="29058"/>
    <lineage>
        <taxon>Eukaryota</taxon>
        <taxon>Metazoa</taxon>
        <taxon>Ecdysozoa</taxon>
        <taxon>Arthropoda</taxon>
        <taxon>Hexapoda</taxon>
        <taxon>Insecta</taxon>
        <taxon>Pterygota</taxon>
        <taxon>Neoptera</taxon>
        <taxon>Endopterygota</taxon>
        <taxon>Lepidoptera</taxon>
        <taxon>Glossata</taxon>
        <taxon>Ditrysia</taxon>
        <taxon>Noctuoidea</taxon>
        <taxon>Noctuidae</taxon>
        <taxon>Heliothinae</taxon>
        <taxon>Helicoverpa</taxon>
    </lineage>
</organism>
<dbReference type="InterPro" id="IPR001254">
    <property type="entry name" value="Trypsin_dom"/>
</dbReference>
<dbReference type="PANTHER" id="PTHR24260:SF136">
    <property type="entry name" value="GH08193P-RELATED"/>
    <property type="match status" value="1"/>
</dbReference>
<dbReference type="PROSITE" id="PS50240">
    <property type="entry name" value="TRYPSIN_DOM"/>
    <property type="match status" value="1"/>
</dbReference>
<name>A0A2W1BFQ8_HELAM</name>
<reference evidence="3 4" key="1">
    <citation type="journal article" date="2017" name="BMC Biol.">
        <title>Genomic innovations, transcriptional plasticity and gene loss underlying the evolution and divergence of two highly polyphagous and invasive Helicoverpa pest species.</title>
        <authorList>
            <person name="Pearce S.L."/>
            <person name="Clarke D.F."/>
            <person name="East P.D."/>
            <person name="Elfekih S."/>
            <person name="Gordon K.H."/>
            <person name="Jermiin L.S."/>
            <person name="McGaughran A."/>
            <person name="Oakeshott J.G."/>
            <person name="Papanikolaou A."/>
            <person name="Perera O.P."/>
            <person name="Rane R.V."/>
            <person name="Richards S."/>
            <person name="Tay W.T."/>
            <person name="Walsh T.K."/>
            <person name="Anderson A."/>
            <person name="Anderson C.J."/>
            <person name="Asgari S."/>
            <person name="Board P.G."/>
            <person name="Bretschneider A."/>
            <person name="Campbell P.M."/>
            <person name="Chertemps T."/>
            <person name="Christeller J.T."/>
            <person name="Coppin C.W."/>
            <person name="Downes S.J."/>
            <person name="Duan G."/>
            <person name="Farnsworth C.A."/>
            <person name="Good R.T."/>
            <person name="Han L.B."/>
            <person name="Han Y.C."/>
            <person name="Hatje K."/>
            <person name="Horne I."/>
            <person name="Huang Y.P."/>
            <person name="Hughes D.S."/>
            <person name="Jacquin-Joly E."/>
            <person name="James W."/>
            <person name="Jhangiani S."/>
            <person name="Kollmar M."/>
            <person name="Kuwar S.S."/>
            <person name="Li S."/>
            <person name="Liu N.Y."/>
            <person name="Maibeche M.T."/>
            <person name="Miller J.R."/>
            <person name="Montagne N."/>
            <person name="Perry T."/>
            <person name="Qu J."/>
            <person name="Song S.V."/>
            <person name="Sutton G.G."/>
            <person name="Vogel H."/>
            <person name="Walenz B.P."/>
            <person name="Xu W."/>
            <person name="Zhang H.J."/>
            <person name="Zou Z."/>
            <person name="Batterham P."/>
            <person name="Edwards O.R."/>
            <person name="Feyereisen R."/>
            <person name="Gibbs R.A."/>
            <person name="Heckel D.G."/>
            <person name="McGrath A."/>
            <person name="Robin C."/>
            <person name="Scherer S.E."/>
            <person name="Worley K.C."/>
            <person name="Wu Y.D."/>
        </authorList>
    </citation>
    <scope>NUCLEOTIDE SEQUENCE [LARGE SCALE GENOMIC DNA]</scope>
    <source>
        <strain evidence="3">Harm_GR_Male_#8</strain>
        <tissue evidence="3">Whole organism</tissue>
    </source>
</reference>
<dbReference type="PANTHER" id="PTHR24260">
    <property type="match status" value="1"/>
</dbReference>
<dbReference type="SUPFAM" id="SSF50494">
    <property type="entry name" value="Trypsin-like serine proteases"/>
    <property type="match status" value="1"/>
</dbReference>
<dbReference type="Pfam" id="PF00089">
    <property type="entry name" value="Trypsin"/>
    <property type="match status" value="1"/>
</dbReference>
<dbReference type="Gene3D" id="2.40.10.10">
    <property type="entry name" value="Trypsin-like serine proteases"/>
    <property type="match status" value="1"/>
</dbReference>
<gene>
    <name evidence="3" type="primary">HaOG212756</name>
    <name evidence="3" type="ORF">B5X24_HaOG212756</name>
</gene>
<dbReference type="EMBL" id="KZ150272">
    <property type="protein sequence ID" value="PZC71666.1"/>
    <property type="molecule type" value="Genomic_DNA"/>
</dbReference>
<sequence>MRLLFVGLLILLFVAEHSCARCDMSTTARVREGNLRQSGVFNWLGVLKVHLHEGTNFKVAVSGIVLIKVKYALVNADDVVRVPKNVLESDSLAVFLAADDTPWSVAPLSYMTHPEYEYSTLNTIAVLELNSDDAQDYPLNPICFPEAMFNTSGFLYLTGYTDENRVLEKVIYKILYLEKKVCEEFYNRAGLSDAKRAPTAYVCGFAPYNGTHCVWDNGMVLVSNATGWFTLVGFGVRGPGCAAPARFIDIFQYLDWIRTATAENVPMYDAIEDYRRDDSHKPFV</sequence>
<evidence type="ECO:0000259" key="2">
    <source>
        <dbReference type="PROSITE" id="PS50240"/>
    </source>
</evidence>
<dbReference type="GO" id="GO:0006508">
    <property type="term" value="P:proteolysis"/>
    <property type="evidence" value="ECO:0007669"/>
    <property type="project" value="InterPro"/>
</dbReference>
<feature type="chain" id="PRO_5016028310" description="Peptidase S1 domain-containing protein" evidence="1">
    <location>
        <begin position="21"/>
        <end position="284"/>
    </location>
</feature>
<proteinExistence type="predicted"/>
<keyword evidence="4" id="KW-1185">Reference proteome</keyword>
<dbReference type="Proteomes" id="UP000249218">
    <property type="component" value="Unassembled WGS sequence"/>
</dbReference>
<dbReference type="OrthoDB" id="6924245at2759"/>